<accession>A0A7V0Z3J7</accession>
<sequence length="86" mass="10029">MKTLWLLTQTPNQENIKLLKRLVDETDCIVFIQNGVYIAKHNIDITCQKYVLKSDMEARGIDCAEKIIEYSELVDLFFGYDRVVTI</sequence>
<proteinExistence type="predicted"/>
<dbReference type="GO" id="GO:0016740">
    <property type="term" value="F:transferase activity"/>
    <property type="evidence" value="ECO:0007669"/>
    <property type="project" value="UniProtKB-KW"/>
</dbReference>
<keyword evidence="1" id="KW-0808">Transferase</keyword>
<dbReference type="AlphaFoldDB" id="A0A7V0Z3J7"/>
<dbReference type="GO" id="GO:0005737">
    <property type="term" value="C:cytoplasm"/>
    <property type="evidence" value="ECO:0007669"/>
    <property type="project" value="InterPro"/>
</dbReference>
<organism evidence="1">
    <name type="scientific">candidate division WOR-3 bacterium</name>
    <dbReference type="NCBI Taxonomy" id="2052148"/>
    <lineage>
        <taxon>Bacteria</taxon>
        <taxon>Bacteria division WOR-3</taxon>
    </lineage>
</organism>
<protein>
    <submittedName>
        <fullName evidence="1">Sulfurtransferase complex subunit TusB</fullName>
    </submittedName>
</protein>
<dbReference type="NCBIfam" id="TIGR03011">
    <property type="entry name" value="sulf_tusB_dsrH"/>
    <property type="match status" value="1"/>
</dbReference>
<comment type="caution">
    <text evidence="1">The sequence shown here is derived from an EMBL/GenBank/DDBJ whole genome shotgun (WGS) entry which is preliminary data.</text>
</comment>
<dbReference type="InterPro" id="IPR007215">
    <property type="entry name" value="Sulphur_relay_TusB/DsrH"/>
</dbReference>
<evidence type="ECO:0000313" key="1">
    <source>
        <dbReference type="EMBL" id="HDY57987.1"/>
    </source>
</evidence>
<reference evidence="1" key="1">
    <citation type="journal article" date="2020" name="mSystems">
        <title>Genome- and Community-Level Interaction Insights into Carbon Utilization and Element Cycling Functions of Hydrothermarchaeota in Hydrothermal Sediment.</title>
        <authorList>
            <person name="Zhou Z."/>
            <person name="Liu Y."/>
            <person name="Xu W."/>
            <person name="Pan J."/>
            <person name="Luo Z.H."/>
            <person name="Li M."/>
        </authorList>
    </citation>
    <scope>NUCLEOTIDE SEQUENCE [LARGE SCALE GENOMIC DNA]</scope>
    <source>
        <strain evidence="1">SpSt-258</strain>
    </source>
</reference>
<gene>
    <name evidence="1" type="primary">dsrH</name>
    <name evidence="1" type="ORF">ENP86_00290</name>
</gene>
<dbReference type="Pfam" id="PF04077">
    <property type="entry name" value="DsrH"/>
    <property type="match status" value="1"/>
</dbReference>
<dbReference type="Gene3D" id="3.40.1260.10">
    <property type="entry name" value="DsrEFH-like"/>
    <property type="match status" value="1"/>
</dbReference>
<dbReference type="GO" id="GO:0002143">
    <property type="term" value="P:tRNA wobble position uridine thiolation"/>
    <property type="evidence" value="ECO:0007669"/>
    <property type="project" value="InterPro"/>
</dbReference>
<dbReference type="EMBL" id="DSKY01000002">
    <property type="protein sequence ID" value="HDY57987.1"/>
    <property type="molecule type" value="Genomic_DNA"/>
</dbReference>
<dbReference type="SUPFAM" id="SSF75169">
    <property type="entry name" value="DsrEFH-like"/>
    <property type="match status" value="1"/>
</dbReference>
<name>A0A7V0Z3J7_UNCW3</name>
<dbReference type="InterPro" id="IPR027396">
    <property type="entry name" value="DsrEFH-like"/>
</dbReference>